<name>A0ABU0SBJ7_9HYPH</name>
<dbReference type="Pfam" id="PF08238">
    <property type="entry name" value="Sel1"/>
    <property type="match status" value="4"/>
</dbReference>
<dbReference type="EMBL" id="JAUSZT010000003">
    <property type="protein sequence ID" value="MDQ0998107.1"/>
    <property type="molecule type" value="Genomic_DNA"/>
</dbReference>
<dbReference type="SUPFAM" id="SSF81901">
    <property type="entry name" value="HCP-like"/>
    <property type="match status" value="1"/>
</dbReference>
<dbReference type="InterPro" id="IPR006597">
    <property type="entry name" value="Sel1-like"/>
</dbReference>
<evidence type="ECO:0000256" key="1">
    <source>
        <dbReference type="SAM" id="Coils"/>
    </source>
</evidence>
<proteinExistence type="predicted"/>
<keyword evidence="4" id="KW-1185">Reference proteome</keyword>
<accession>A0ABU0SBJ7</accession>
<dbReference type="PANTHER" id="PTHR11102">
    <property type="entry name" value="SEL-1-LIKE PROTEIN"/>
    <property type="match status" value="1"/>
</dbReference>
<reference evidence="3 4" key="1">
    <citation type="submission" date="2023-07" db="EMBL/GenBank/DDBJ databases">
        <title>Comparative genomics of wheat-associated soil bacteria to identify genetic determinants of phenazine resistance.</title>
        <authorList>
            <person name="Mouncey N."/>
        </authorList>
    </citation>
    <scope>NUCLEOTIDE SEQUENCE [LARGE SCALE GENOMIC DNA]</scope>
    <source>
        <strain evidence="3 4">W4I11</strain>
    </source>
</reference>
<sequence>MTNQRSLMEQVNVNRARRDATSLDNLNRTLEALESQLRNAMRPKAPENEQDGSDIADRFAALASRAGLASPSRREVAPASPLQNGKHDLSAIAAQLKQLRTEMRDDAETSNNSILHNTTLNRLQQSSAPANHFNNKQLDNDPAAISMLRGDLNELKQAVAKLGRNDAPQHNASMPVRYMQQIDDRLDEISRALVATSHQTPARFAEADAFERLEARIASLASSVQATTPDRTSDVILQRMGELAQRVDHLAEQAKRPAINIDALSEHLAAVARHLQNAPAAISISDFRDLEDRVLQVIEKLEVMPQQSAIDPLFSATIDQRFAELTQRLDDHHQMSEHSGIRLSDSIESRFDDMARFIWESAPQNDKTSDAIHNLELQIAGLAEHLAKSNDHYAEMAAIPPRLEAIEESIAANRDFIVETARNAAVEAVRNISGVTNVHDSAVARELAGDLKTLESLARKSEDRNTKTFEAIHDTLLKIVDRLASLESGPVPVYRHVQDTVTNEPTITEPAFATPTFSKSEEMSPEATAAYNSEMADPEPNAKASIFGGLTRGLKSRSKQAPAQDPETNMGRDEPDLKLDIDPSLLNRPLEPGSGMPDLNSILKRVREDRREMQLAGSGNGKADFIAAARRAAQAAASEMENQQNSPSTADELAGEDHPKRSFLARQRKPILLAIGAIMIAIAGLQLKATFLDHPVAPQATASKAAPAKVVEKPAPVAAARELAAVQPAPVSVESVIAAQQQMPATVNEAVDTSMTTQSVPPKSSEPVAIPAIPTDGLPDELHTAVVSGDNKALFEIGDRYMDGRGLASDYGKAAEWYRLAAERGFAPAQYRIGNFYEKGLGVDRDAAKAKHWYELAANQGNASAMHNLAVLLAAGTNGAPDNEAAARWFTRAAELGVKDSQFNLAILSAKGVGMKQNLEESYKWFAIAAQAGDSDAASKREDVAHAMTPDPISLPVPRLPLPCGSQRRWMPTPMR</sequence>
<dbReference type="SMART" id="SM00671">
    <property type="entry name" value="SEL1"/>
    <property type="match status" value="4"/>
</dbReference>
<feature type="region of interest" description="Disordered" evidence="2">
    <location>
        <begin position="634"/>
        <end position="657"/>
    </location>
</feature>
<feature type="region of interest" description="Disordered" evidence="2">
    <location>
        <begin position="553"/>
        <end position="577"/>
    </location>
</feature>
<dbReference type="Proteomes" id="UP001237780">
    <property type="component" value="Unassembled WGS sequence"/>
</dbReference>
<dbReference type="InterPro" id="IPR050767">
    <property type="entry name" value="Sel1_AlgK"/>
</dbReference>
<keyword evidence="1" id="KW-0175">Coiled coil</keyword>
<feature type="coiled-coil region" evidence="1">
    <location>
        <begin position="16"/>
        <end position="43"/>
    </location>
</feature>
<dbReference type="InterPro" id="IPR011990">
    <property type="entry name" value="TPR-like_helical_dom_sf"/>
</dbReference>
<feature type="compositionally biased region" description="Polar residues" evidence="2">
    <location>
        <begin position="640"/>
        <end position="649"/>
    </location>
</feature>
<protein>
    <submittedName>
        <fullName evidence="3">Localization factor PodJL</fullName>
    </submittedName>
</protein>
<organism evidence="3 4">
    <name type="scientific">Phyllobacterium ifriqiyense</name>
    <dbReference type="NCBI Taxonomy" id="314238"/>
    <lineage>
        <taxon>Bacteria</taxon>
        <taxon>Pseudomonadati</taxon>
        <taxon>Pseudomonadota</taxon>
        <taxon>Alphaproteobacteria</taxon>
        <taxon>Hyphomicrobiales</taxon>
        <taxon>Phyllobacteriaceae</taxon>
        <taxon>Phyllobacterium</taxon>
    </lineage>
</organism>
<gene>
    <name evidence="3" type="ORF">QFZ34_003289</name>
</gene>
<evidence type="ECO:0000313" key="4">
    <source>
        <dbReference type="Proteomes" id="UP001237780"/>
    </source>
</evidence>
<comment type="caution">
    <text evidence="3">The sequence shown here is derived from an EMBL/GenBank/DDBJ whole genome shotgun (WGS) entry which is preliminary data.</text>
</comment>
<dbReference type="PANTHER" id="PTHR11102:SF160">
    <property type="entry name" value="ERAD-ASSOCIATED E3 UBIQUITIN-PROTEIN LIGASE COMPONENT HRD3"/>
    <property type="match status" value="1"/>
</dbReference>
<dbReference type="Gene3D" id="1.25.40.10">
    <property type="entry name" value="Tetratricopeptide repeat domain"/>
    <property type="match status" value="1"/>
</dbReference>
<evidence type="ECO:0000256" key="2">
    <source>
        <dbReference type="SAM" id="MobiDB-lite"/>
    </source>
</evidence>
<evidence type="ECO:0000313" key="3">
    <source>
        <dbReference type="EMBL" id="MDQ0998107.1"/>
    </source>
</evidence>